<gene>
    <name evidence="1" type="ORF">T11_6842</name>
</gene>
<accession>A0A0V1GKM3</accession>
<comment type="caution">
    <text evidence="1">The sequence shown here is derived from an EMBL/GenBank/DDBJ whole genome shotgun (WGS) entry which is preliminary data.</text>
</comment>
<evidence type="ECO:0000313" key="1">
    <source>
        <dbReference type="EMBL" id="KRY98821.1"/>
    </source>
</evidence>
<dbReference type="AlphaFoldDB" id="A0A0V1GKM3"/>
<organism evidence="1 2">
    <name type="scientific">Trichinella zimbabwensis</name>
    <dbReference type="NCBI Taxonomy" id="268475"/>
    <lineage>
        <taxon>Eukaryota</taxon>
        <taxon>Metazoa</taxon>
        <taxon>Ecdysozoa</taxon>
        <taxon>Nematoda</taxon>
        <taxon>Enoplea</taxon>
        <taxon>Dorylaimia</taxon>
        <taxon>Trichinellida</taxon>
        <taxon>Trichinellidae</taxon>
        <taxon>Trichinella</taxon>
    </lineage>
</organism>
<name>A0A0V1GKM3_9BILA</name>
<dbReference type="EMBL" id="JYDP01001146">
    <property type="protein sequence ID" value="KRY98821.1"/>
    <property type="molecule type" value="Genomic_DNA"/>
</dbReference>
<keyword evidence="2" id="KW-1185">Reference proteome</keyword>
<sequence>MNNSKTPILSLFDGLIVLCQLAELFIFEEQFEVVEKS</sequence>
<protein>
    <submittedName>
        <fullName evidence="1">Uncharacterized protein</fullName>
    </submittedName>
</protein>
<proteinExistence type="predicted"/>
<dbReference type="Proteomes" id="UP000055024">
    <property type="component" value="Unassembled WGS sequence"/>
</dbReference>
<reference evidence="1 2" key="1">
    <citation type="submission" date="2015-01" db="EMBL/GenBank/DDBJ databases">
        <title>Evolution of Trichinella species and genotypes.</title>
        <authorList>
            <person name="Korhonen P.K."/>
            <person name="Edoardo P."/>
            <person name="Giuseppe L.R."/>
            <person name="Gasser R.B."/>
        </authorList>
    </citation>
    <scope>NUCLEOTIDE SEQUENCE [LARGE SCALE GENOMIC DNA]</scope>
    <source>
        <strain evidence="1">ISS1029</strain>
    </source>
</reference>
<evidence type="ECO:0000313" key="2">
    <source>
        <dbReference type="Proteomes" id="UP000055024"/>
    </source>
</evidence>